<feature type="region of interest" description="Disordered" evidence="1">
    <location>
        <begin position="1"/>
        <end position="37"/>
    </location>
</feature>
<proteinExistence type="predicted"/>
<evidence type="ECO:0000313" key="2">
    <source>
        <dbReference type="EMBL" id="ELP70935.1"/>
    </source>
</evidence>
<sequence length="83" mass="8661">MPDGRLRRPGPAEKRRPPGTAGAKAAGGHATHRVSPASRAELLGRRLLAASHSGMTRKVFCFGLFGDEDAAFCGDTGWITAAS</sequence>
<dbReference type="PATRIC" id="fig|698760.3.peg.441"/>
<feature type="compositionally biased region" description="Basic and acidic residues" evidence="1">
    <location>
        <begin position="1"/>
        <end position="16"/>
    </location>
</feature>
<evidence type="ECO:0000256" key="1">
    <source>
        <dbReference type="SAM" id="MobiDB-lite"/>
    </source>
</evidence>
<dbReference type="EMBL" id="AEJB01000025">
    <property type="protein sequence ID" value="ELP70935.1"/>
    <property type="molecule type" value="Genomic_DNA"/>
</dbReference>
<dbReference type="Proteomes" id="UP000010931">
    <property type="component" value="Unassembled WGS sequence"/>
</dbReference>
<gene>
    <name evidence="2" type="ORF">STRTUCAR8_00966</name>
</gene>
<evidence type="ECO:0000313" key="3">
    <source>
        <dbReference type="Proteomes" id="UP000010931"/>
    </source>
</evidence>
<organism evidence="2 3">
    <name type="scientific">Streptomyces turgidiscabies (strain Car8)</name>
    <dbReference type="NCBI Taxonomy" id="698760"/>
    <lineage>
        <taxon>Bacteria</taxon>
        <taxon>Bacillati</taxon>
        <taxon>Actinomycetota</taxon>
        <taxon>Actinomycetes</taxon>
        <taxon>Kitasatosporales</taxon>
        <taxon>Streptomycetaceae</taxon>
        <taxon>Streptomyces</taxon>
    </lineage>
</organism>
<comment type="caution">
    <text evidence="2">The sequence shown here is derived from an EMBL/GenBank/DDBJ whole genome shotgun (WGS) entry which is preliminary data.</text>
</comment>
<dbReference type="AlphaFoldDB" id="L7FJP7"/>
<reference evidence="2 3" key="1">
    <citation type="journal article" date="2011" name="Plasmid">
        <title>Streptomyces turgidiscabies Car8 contains a modular pathogenicity island that shares virulence genes with other actinobacterial plant pathogens.</title>
        <authorList>
            <person name="Huguet-Tapia J.C."/>
            <person name="Badger J.H."/>
            <person name="Loria R."/>
            <person name="Pettis G.S."/>
        </authorList>
    </citation>
    <scope>NUCLEOTIDE SEQUENCE [LARGE SCALE GENOMIC DNA]</scope>
    <source>
        <strain evidence="2 3">Car8</strain>
    </source>
</reference>
<name>L7FJP7_STRT8</name>
<protein>
    <submittedName>
        <fullName evidence="2">Uncharacterized protein</fullName>
    </submittedName>
</protein>
<feature type="compositionally biased region" description="Low complexity" evidence="1">
    <location>
        <begin position="19"/>
        <end position="29"/>
    </location>
</feature>
<accession>L7FJP7</accession>
<keyword evidence="3" id="KW-1185">Reference proteome</keyword>